<evidence type="ECO:0000313" key="4">
    <source>
        <dbReference type="Proteomes" id="UP000680865"/>
    </source>
</evidence>
<feature type="transmembrane region" description="Helical" evidence="2">
    <location>
        <begin position="168"/>
        <end position="186"/>
    </location>
</feature>
<keyword evidence="2" id="KW-0472">Membrane</keyword>
<evidence type="ECO:0000313" key="3">
    <source>
        <dbReference type="EMBL" id="GIM71348.1"/>
    </source>
</evidence>
<comment type="caution">
    <text evidence="3">The sequence shown here is derived from an EMBL/GenBank/DDBJ whole genome shotgun (WGS) entry which is preliminary data.</text>
</comment>
<feature type="transmembrane region" description="Helical" evidence="2">
    <location>
        <begin position="124"/>
        <end position="148"/>
    </location>
</feature>
<feature type="transmembrane region" description="Helical" evidence="2">
    <location>
        <begin position="46"/>
        <end position="67"/>
    </location>
</feature>
<feature type="transmembrane region" description="Helical" evidence="2">
    <location>
        <begin position="239"/>
        <end position="262"/>
    </location>
</feature>
<keyword evidence="4" id="KW-1185">Reference proteome</keyword>
<dbReference type="EMBL" id="BOQP01000010">
    <property type="protein sequence ID" value="GIM71348.1"/>
    <property type="molecule type" value="Genomic_DNA"/>
</dbReference>
<evidence type="ECO:0000256" key="2">
    <source>
        <dbReference type="SAM" id="Phobius"/>
    </source>
</evidence>
<sequence length="267" mass="27899">MTAVQSPQTVPADVAGPGPGERAGKISMVTLTRVELRKLADTRSGFWMLVVIGLAGAATAAIMLLAAPGEEQAFQPLLAFALLPASVLLPVLGILSMTSEWSQRTALTTFTLVPERGRVILAKLLACVLIAVAATVAAAALSAVANLIAIGIGGDGSWHLTADQAGRLLLNQVVFVLMGTAFGALLMNSPLAIVLFFAIPTAWTVLSSLVKWLATAAEWIDINMTSTPLSQPDMSAGEWARLAVSAAVWILLPLVAGTVRVLRREVN</sequence>
<keyword evidence="2" id="KW-0812">Transmembrane</keyword>
<feature type="transmembrane region" description="Helical" evidence="2">
    <location>
        <begin position="193"/>
        <end position="214"/>
    </location>
</feature>
<dbReference type="AlphaFoldDB" id="A0A919SHY7"/>
<gene>
    <name evidence="3" type="ORF">Aco04nite_24830</name>
</gene>
<reference evidence="3" key="1">
    <citation type="submission" date="2021-03" db="EMBL/GenBank/DDBJ databases">
        <title>Whole genome shotgun sequence of Actinoplanes consettensis NBRC 14913.</title>
        <authorList>
            <person name="Komaki H."/>
            <person name="Tamura T."/>
        </authorList>
    </citation>
    <scope>NUCLEOTIDE SEQUENCE</scope>
    <source>
        <strain evidence="3">NBRC 14913</strain>
    </source>
</reference>
<proteinExistence type="predicted"/>
<protein>
    <submittedName>
        <fullName evidence="3">Uncharacterized protein</fullName>
    </submittedName>
</protein>
<evidence type="ECO:0000256" key="1">
    <source>
        <dbReference type="SAM" id="MobiDB-lite"/>
    </source>
</evidence>
<feature type="transmembrane region" description="Helical" evidence="2">
    <location>
        <begin position="73"/>
        <end position="95"/>
    </location>
</feature>
<feature type="region of interest" description="Disordered" evidence="1">
    <location>
        <begin position="1"/>
        <end position="21"/>
    </location>
</feature>
<keyword evidence="2" id="KW-1133">Transmembrane helix</keyword>
<name>A0A919SHY7_9ACTN</name>
<accession>A0A919SHY7</accession>
<dbReference type="Proteomes" id="UP000680865">
    <property type="component" value="Unassembled WGS sequence"/>
</dbReference>
<organism evidence="3 4">
    <name type="scientific">Winogradskya consettensis</name>
    <dbReference type="NCBI Taxonomy" id="113560"/>
    <lineage>
        <taxon>Bacteria</taxon>
        <taxon>Bacillati</taxon>
        <taxon>Actinomycetota</taxon>
        <taxon>Actinomycetes</taxon>
        <taxon>Micromonosporales</taxon>
        <taxon>Micromonosporaceae</taxon>
        <taxon>Winogradskya</taxon>
    </lineage>
</organism>